<keyword evidence="3 6" id="KW-0238">DNA-binding</keyword>
<dbReference type="FunFam" id="1.10.10.60:FF:000019">
    <property type="entry name" value="Ligand-dependent corepressor isoform 1"/>
    <property type="match status" value="1"/>
</dbReference>
<evidence type="ECO:0000256" key="6">
    <source>
        <dbReference type="PROSITE-ProRule" id="PRU00320"/>
    </source>
</evidence>
<name>A0A0N5AGR1_9BILA</name>
<dbReference type="PROSITE" id="PS50960">
    <property type="entry name" value="HTH_PSQ"/>
    <property type="match status" value="1"/>
</dbReference>
<dbReference type="GO" id="GO:0005634">
    <property type="term" value="C:nucleus"/>
    <property type="evidence" value="ECO:0007669"/>
    <property type="project" value="UniProtKB-SubCell"/>
</dbReference>
<dbReference type="GO" id="GO:0006357">
    <property type="term" value="P:regulation of transcription by RNA polymerase II"/>
    <property type="evidence" value="ECO:0007669"/>
    <property type="project" value="TreeGrafter"/>
</dbReference>
<evidence type="ECO:0000256" key="3">
    <source>
        <dbReference type="ARBA" id="ARBA00023125"/>
    </source>
</evidence>
<feature type="DNA-binding region" description="H-T-H motif" evidence="6">
    <location>
        <begin position="133"/>
        <end position="153"/>
    </location>
</feature>
<dbReference type="Proteomes" id="UP000046393">
    <property type="component" value="Unplaced"/>
</dbReference>
<evidence type="ECO:0000313" key="10">
    <source>
        <dbReference type="WBParaSite" id="SMUV_0000352701-mRNA-1"/>
    </source>
</evidence>
<dbReference type="SUPFAM" id="SSF46689">
    <property type="entry name" value="Homeodomain-like"/>
    <property type="match status" value="2"/>
</dbReference>
<protein>
    <submittedName>
        <fullName evidence="10">HTH psq-type domain-containing protein</fullName>
    </submittedName>
</protein>
<evidence type="ECO:0000313" key="9">
    <source>
        <dbReference type="Proteomes" id="UP000046393"/>
    </source>
</evidence>
<sequence>MQIKSVRKTDAKRSYSQASLDAAVKDIRSGLLGTRRASVVYGIPRSTLRNKIYKLDAAESQNGEQSSSCSRRRRYSMHQSSVNSLRELKLRKKNSNLSIFSTKNIPEFKDFRKYEKKTLEEAVKSVRRGEMSVHRAGSYYGVPHSTLEYKVKERNLSKYCYNCCYSFDQYSP</sequence>
<evidence type="ECO:0000256" key="7">
    <source>
        <dbReference type="SAM" id="MobiDB-lite"/>
    </source>
</evidence>
<keyword evidence="9" id="KW-1185">Reference proteome</keyword>
<dbReference type="STRING" id="451379.A0A0N5AGR1"/>
<organism evidence="9 10">
    <name type="scientific">Syphacia muris</name>
    <dbReference type="NCBI Taxonomy" id="451379"/>
    <lineage>
        <taxon>Eukaryota</taxon>
        <taxon>Metazoa</taxon>
        <taxon>Ecdysozoa</taxon>
        <taxon>Nematoda</taxon>
        <taxon>Chromadorea</taxon>
        <taxon>Rhabditida</taxon>
        <taxon>Spirurina</taxon>
        <taxon>Oxyuridomorpha</taxon>
        <taxon>Oxyuroidea</taxon>
        <taxon>Oxyuridae</taxon>
        <taxon>Syphacia</taxon>
    </lineage>
</organism>
<keyword evidence="2" id="KW-0805">Transcription regulation</keyword>
<dbReference type="PANTHER" id="PTHR21545">
    <property type="entry name" value="TRANSCRIPTION FACTOR MLR1/2"/>
    <property type="match status" value="1"/>
</dbReference>
<keyword evidence="5 6" id="KW-0539">Nucleus</keyword>
<comment type="subcellular location">
    <subcellularLocation>
        <location evidence="1 6">Nucleus</location>
    </subcellularLocation>
</comment>
<dbReference type="Gene3D" id="1.10.10.60">
    <property type="entry name" value="Homeodomain-like"/>
    <property type="match status" value="2"/>
</dbReference>
<dbReference type="PANTHER" id="PTHR21545:SF13">
    <property type="entry name" value="ECDYSONE-INDUCED PROTEIN 93F, ISOFORM C"/>
    <property type="match status" value="1"/>
</dbReference>
<proteinExistence type="predicted"/>
<dbReference type="InterPro" id="IPR007889">
    <property type="entry name" value="HTH_Psq"/>
</dbReference>
<evidence type="ECO:0000256" key="1">
    <source>
        <dbReference type="ARBA" id="ARBA00004123"/>
    </source>
</evidence>
<dbReference type="WBParaSite" id="SMUV_0000352701-mRNA-1">
    <property type="protein sequence ID" value="SMUV_0000352701-mRNA-1"/>
    <property type="gene ID" value="SMUV_0000352701"/>
</dbReference>
<accession>A0A0N5AGR1</accession>
<evidence type="ECO:0000256" key="5">
    <source>
        <dbReference type="ARBA" id="ARBA00023242"/>
    </source>
</evidence>
<dbReference type="AlphaFoldDB" id="A0A0N5AGR1"/>
<reference evidence="10" key="1">
    <citation type="submission" date="2017-02" db="UniProtKB">
        <authorList>
            <consortium name="WormBaseParasite"/>
        </authorList>
    </citation>
    <scope>IDENTIFICATION</scope>
</reference>
<keyword evidence="4" id="KW-0804">Transcription</keyword>
<evidence type="ECO:0000259" key="8">
    <source>
        <dbReference type="PROSITE" id="PS50960"/>
    </source>
</evidence>
<evidence type="ECO:0000256" key="4">
    <source>
        <dbReference type="ARBA" id="ARBA00023163"/>
    </source>
</evidence>
<evidence type="ECO:0000256" key="2">
    <source>
        <dbReference type="ARBA" id="ARBA00023015"/>
    </source>
</evidence>
<dbReference type="InterPro" id="IPR009057">
    <property type="entry name" value="Homeodomain-like_sf"/>
</dbReference>
<feature type="domain" description="HTH psq-type" evidence="8">
    <location>
        <begin position="112"/>
        <end position="157"/>
    </location>
</feature>
<feature type="region of interest" description="Disordered" evidence="7">
    <location>
        <begin position="63"/>
        <end position="83"/>
    </location>
</feature>
<dbReference type="Pfam" id="PF05225">
    <property type="entry name" value="HTH_psq"/>
    <property type="match status" value="2"/>
</dbReference>
<dbReference type="GO" id="GO:0003677">
    <property type="term" value="F:DNA binding"/>
    <property type="evidence" value="ECO:0007669"/>
    <property type="project" value="UniProtKB-UniRule"/>
</dbReference>